<comment type="caution">
    <text evidence="1">The sequence shown here is derived from an EMBL/GenBank/DDBJ whole genome shotgun (WGS) entry which is preliminary data.</text>
</comment>
<dbReference type="EMBL" id="DTGZ01000109">
    <property type="protein sequence ID" value="HGV97851.1"/>
    <property type="molecule type" value="Genomic_DNA"/>
</dbReference>
<gene>
    <name evidence="1" type="ORF">ENV60_06105</name>
</gene>
<accession>A0A7C4XFG2</accession>
<evidence type="ECO:0000313" key="1">
    <source>
        <dbReference type="EMBL" id="HGV97851.1"/>
    </source>
</evidence>
<sequence length="63" mass="7685">MKNLDPKEVKKRIDQWAELSEFSLEILRAFFRKKRPEIKPSSIRLKIFERLHPGLRDKWQGSY</sequence>
<dbReference type="AlphaFoldDB" id="A0A7C4XFG2"/>
<organism evidence="1">
    <name type="scientific">candidate division WOR-3 bacterium</name>
    <dbReference type="NCBI Taxonomy" id="2052148"/>
    <lineage>
        <taxon>Bacteria</taxon>
        <taxon>Bacteria division WOR-3</taxon>
    </lineage>
</organism>
<protein>
    <submittedName>
        <fullName evidence="1">Uncharacterized protein</fullName>
    </submittedName>
</protein>
<reference evidence="1" key="1">
    <citation type="journal article" date="2020" name="mSystems">
        <title>Genome- and Community-Level Interaction Insights into Carbon Utilization and Element Cycling Functions of Hydrothermarchaeota in Hydrothermal Sediment.</title>
        <authorList>
            <person name="Zhou Z."/>
            <person name="Liu Y."/>
            <person name="Xu W."/>
            <person name="Pan J."/>
            <person name="Luo Z.H."/>
            <person name="Li M."/>
        </authorList>
    </citation>
    <scope>NUCLEOTIDE SEQUENCE [LARGE SCALE GENOMIC DNA]</scope>
    <source>
        <strain evidence="1">SpSt-774</strain>
    </source>
</reference>
<name>A0A7C4XFG2_UNCW3</name>
<proteinExistence type="predicted"/>